<protein>
    <submittedName>
        <fullName evidence="2">Uncharacterized protein</fullName>
    </submittedName>
</protein>
<dbReference type="AlphaFoldDB" id="X1U5D4"/>
<organism evidence="2">
    <name type="scientific">marine sediment metagenome</name>
    <dbReference type="NCBI Taxonomy" id="412755"/>
    <lineage>
        <taxon>unclassified sequences</taxon>
        <taxon>metagenomes</taxon>
        <taxon>ecological metagenomes</taxon>
    </lineage>
</organism>
<name>X1U5D4_9ZZZZ</name>
<dbReference type="EMBL" id="BARW01023710">
    <property type="protein sequence ID" value="GAI98851.1"/>
    <property type="molecule type" value="Genomic_DNA"/>
</dbReference>
<accession>X1U5D4</accession>
<feature type="compositionally biased region" description="Gly residues" evidence="1">
    <location>
        <begin position="14"/>
        <end position="30"/>
    </location>
</feature>
<comment type="caution">
    <text evidence="2">The sequence shown here is derived from an EMBL/GenBank/DDBJ whole genome shotgun (WGS) entry which is preliminary data.</text>
</comment>
<evidence type="ECO:0000313" key="2">
    <source>
        <dbReference type="EMBL" id="GAI98851.1"/>
    </source>
</evidence>
<evidence type="ECO:0000256" key="1">
    <source>
        <dbReference type="SAM" id="MobiDB-lite"/>
    </source>
</evidence>
<reference evidence="2" key="1">
    <citation type="journal article" date="2014" name="Front. Microbiol.">
        <title>High frequency of phylogenetically diverse reductive dehalogenase-homologous genes in deep subseafloor sedimentary metagenomes.</title>
        <authorList>
            <person name="Kawai M."/>
            <person name="Futagami T."/>
            <person name="Toyoda A."/>
            <person name="Takaki Y."/>
            <person name="Nishi S."/>
            <person name="Hori S."/>
            <person name="Arai W."/>
            <person name="Tsubouchi T."/>
            <person name="Morono Y."/>
            <person name="Uchiyama I."/>
            <person name="Ito T."/>
            <person name="Fujiyama A."/>
            <person name="Inagaki F."/>
            <person name="Takami H."/>
        </authorList>
    </citation>
    <scope>NUCLEOTIDE SEQUENCE</scope>
    <source>
        <strain evidence="2">Expedition CK06-06</strain>
    </source>
</reference>
<feature type="region of interest" description="Disordered" evidence="1">
    <location>
        <begin position="1"/>
        <end position="39"/>
    </location>
</feature>
<gene>
    <name evidence="2" type="ORF">S12H4_39263</name>
</gene>
<proteinExistence type="predicted"/>
<sequence length="39" mass="3814">MFCQVLRESPPPGGVAGRKGEGSGQGGGSRGTDRGEAAP</sequence>